<dbReference type="EMBL" id="CAJQYY010000054">
    <property type="protein sequence ID" value="CAG4926212.1"/>
    <property type="molecule type" value="Genomic_DNA"/>
</dbReference>
<keyword evidence="2" id="KW-1185">Reference proteome</keyword>
<evidence type="ECO:0000313" key="2">
    <source>
        <dbReference type="Proteomes" id="UP000789752"/>
    </source>
</evidence>
<comment type="caution">
    <text evidence="1">The sequence shown here is derived from an EMBL/GenBank/DDBJ whole genome shotgun (WGS) entry which is preliminary data.</text>
</comment>
<sequence>MLRVIGRPGIGCCEMCSPRGQTVLHRTVRITLNMAATRATCSDTSSPSGCMALPHFGQVVSASSTSSSRGRCAGNASFGEVLVGAFVPDCRARRASATPRSPVRFSNWVSSRVISRSNCSDLRPNCMRLSLSICALSCSISRSRSASWARASASKARRVSTSSGSSAPFDMGRSLRIFRAVYNMDSAAVRRGCRQSMPSSNIDSCAVVR</sequence>
<accession>A0ABN7QS74</accession>
<reference evidence="1 2" key="1">
    <citation type="submission" date="2021-04" db="EMBL/GenBank/DDBJ databases">
        <authorList>
            <person name="Vanwijnsberghe S."/>
        </authorList>
    </citation>
    <scope>NUCLEOTIDE SEQUENCE [LARGE SCALE GENOMIC DNA]</scope>
    <source>
        <strain evidence="1 2">LMG 32171</strain>
    </source>
</reference>
<proteinExistence type="predicted"/>
<name>A0ABN7QS74_9BURK</name>
<protein>
    <submittedName>
        <fullName evidence="1">Uncharacterized protein</fullName>
    </submittedName>
</protein>
<evidence type="ECO:0000313" key="1">
    <source>
        <dbReference type="EMBL" id="CAG4926212.1"/>
    </source>
</evidence>
<organism evidence="1 2">
    <name type="scientific">Paraburkholderia gardini</name>
    <dbReference type="NCBI Taxonomy" id="2823469"/>
    <lineage>
        <taxon>Bacteria</taxon>
        <taxon>Pseudomonadati</taxon>
        <taxon>Pseudomonadota</taxon>
        <taxon>Betaproteobacteria</taxon>
        <taxon>Burkholderiales</taxon>
        <taxon>Burkholderiaceae</taxon>
        <taxon>Paraburkholderia</taxon>
    </lineage>
</organism>
<gene>
    <name evidence="1" type="ORF">R54767_05267</name>
</gene>
<dbReference type="Proteomes" id="UP000789752">
    <property type="component" value="Unassembled WGS sequence"/>
</dbReference>